<evidence type="ECO:0000256" key="6">
    <source>
        <dbReference type="ARBA" id="ARBA00023136"/>
    </source>
</evidence>
<keyword evidence="3" id="KW-0677">Repeat</keyword>
<comment type="caution">
    <text evidence="13">The sequence shown here is derived from an EMBL/GenBank/DDBJ whole genome shotgun (WGS) entry which is preliminary data.</text>
</comment>
<dbReference type="InterPro" id="IPR046342">
    <property type="entry name" value="CBS_dom_sf"/>
</dbReference>
<name>A0A850TD69_9BACT</name>
<evidence type="ECO:0000256" key="9">
    <source>
        <dbReference type="SAM" id="MobiDB-lite"/>
    </source>
</evidence>
<dbReference type="InterPro" id="IPR044751">
    <property type="entry name" value="Ion_transp-like_CBS"/>
</dbReference>
<keyword evidence="2 8" id="KW-0812">Transmembrane</keyword>
<dbReference type="PROSITE" id="PS51846">
    <property type="entry name" value="CNNM"/>
    <property type="match status" value="1"/>
</dbReference>
<dbReference type="GO" id="GO:0005886">
    <property type="term" value="C:plasma membrane"/>
    <property type="evidence" value="ECO:0007669"/>
    <property type="project" value="TreeGrafter"/>
</dbReference>
<evidence type="ECO:0000259" key="12">
    <source>
        <dbReference type="PROSITE" id="PS51846"/>
    </source>
</evidence>
<feature type="region of interest" description="Disordered" evidence="9">
    <location>
        <begin position="268"/>
        <end position="296"/>
    </location>
</feature>
<dbReference type="InterPro" id="IPR000644">
    <property type="entry name" value="CBS_dom"/>
</dbReference>
<comment type="subcellular location">
    <subcellularLocation>
        <location evidence="1">Membrane</location>
        <topology evidence="1">Multi-pass membrane protein</topology>
    </subcellularLocation>
</comment>
<keyword evidence="14" id="KW-1185">Reference proteome</keyword>
<evidence type="ECO:0000256" key="3">
    <source>
        <dbReference type="ARBA" id="ARBA00022737"/>
    </source>
</evidence>
<dbReference type="AlphaFoldDB" id="A0A850TD69"/>
<dbReference type="PROSITE" id="PS51371">
    <property type="entry name" value="CBS"/>
    <property type="match status" value="1"/>
</dbReference>
<keyword evidence="4 8" id="KW-1133">Transmembrane helix</keyword>
<dbReference type="CDD" id="cd04590">
    <property type="entry name" value="CBS_pair_CorC_HlyC_assoc"/>
    <property type="match status" value="1"/>
</dbReference>
<evidence type="ECO:0000313" key="14">
    <source>
        <dbReference type="Proteomes" id="UP000553343"/>
    </source>
</evidence>
<dbReference type="Gene3D" id="3.10.580.10">
    <property type="entry name" value="CBS-domain"/>
    <property type="match status" value="1"/>
</dbReference>
<dbReference type="PANTHER" id="PTHR22777">
    <property type="entry name" value="HEMOLYSIN-RELATED"/>
    <property type="match status" value="1"/>
</dbReference>
<feature type="transmembrane region" description="Helical" evidence="10">
    <location>
        <begin position="99"/>
        <end position="118"/>
    </location>
</feature>
<accession>A0A850TD69</accession>
<organism evidence="13 14">
    <name type="scientific">Desulfobacter latus</name>
    <dbReference type="NCBI Taxonomy" id="2292"/>
    <lineage>
        <taxon>Bacteria</taxon>
        <taxon>Pseudomonadati</taxon>
        <taxon>Thermodesulfobacteriota</taxon>
        <taxon>Desulfobacteria</taxon>
        <taxon>Desulfobacterales</taxon>
        <taxon>Desulfobacteraceae</taxon>
        <taxon>Desulfobacter</taxon>
    </lineage>
</organism>
<evidence type="ECO:0000256" key="8">
    <source>
        <dbReference type="PROSITE-ProRule" id="PRU01193"/>
    </source>
</evidence>
<reference evidence="13 14" key="1">
    <citation type="submission" date="2020-06" db="EMBL/GenBank/DDBJ databases">
        <title>High-quality draft genome of sulfate reducer Desulfobacter latus type strain AcrS2 isolated from marine sediment.</title>
        <authorList>
            <person name="Hoppe M."/>
            <person name="Larsen C.K."/>
            <person name="Marshall I.P.G."/>
            <person name="Schramm A."/>
            <person name="Marietou A.G."/>
        </authorList>
    </citation>
    <scope>NUCLEOTIDE SEQUENCE [LARGE SCALE GENOMIC DNA]</scope>
    <source>
        <strain evidence="13 14">AcRS2</strain>
    </source>
</reference>
<evidence type="ECO:0000313" key="13">
    <source>
        <dbReference type="EMBL" id="NWH06217.1"/>
    </source>
</evidence>
<dbReference type="SUPFAM" id="SSF54631">
    <property type="entry name" value="CBS-domain pair"/>
    <property type="match status" value="1"/>
</dbReference>
<dbReference type="Pfam" id="PF00571">
    <property type="entry name" value="CBS"/>
    <property type="match status" value="2"/>
</dbReference>
<evidence type="ECO:0000256" key="7">
    <source>
        <dbReference type="PROSITE-ProRule" id="PRU00703"/>
    </source>
</evidence>
<keyword evidence="6 8" id="KW-0472">Membrane</keyword>
<evidence type="ECO:0000259" key="11">
    <source>
        <dbReference type="PROSITE" id="PS51371"/>
    </source>
</evidence>
<gene>
    <name evidence="13" type="ORF">HXW94_14705</name>
</gene>
<evidence type="ECO:0000256" key="10">
    <source>
        <dbReference type="SAM" id="Phobius"/>
    </source>
</evidence>
<evidence type="ECO:0000256" key="5">
    <source>
        <dbReference type="ARBA" id="ARBA00023122"/>
    </source>
</evidence>
<dbReference type="PANTHER" id="PTHR22777:SF4">
    <property type="entry name" value="UPF0053 PROTEIN SLL1254"/>
    <property type="match status" value="1"/>
</dbReference>
<feature type="domain" description="CBS" evidence="11">
    <location>
        <begin position="306"/>
        <end position="364"/>
    </location>
</feature>
<dbReference type="EMBL" id="JACADJ010000063">
    <property type="protein sequence ID" value="NWH06217.1"/>
    <property type="molecule type" value="Genomic_DNA"/>
</dbReference>
<protein>
    <submittedName>
        <fullName evidence="13">DUF21 domain-containing protein</fullName>
    </submittedName>
</protein>
<proteinExistence type="predicted"/>
<sequence length="393" mass="43995">MTDIPYTPEDLIMLAAYVLFALVCSFLCSVAEAVLLSITPSYIEGLEERNPKHAARLRKLKKDKVDQSLSAILTLNTIAHTMGAIGAGAKATVVFGDAWFGLFSAIMTLMILFLSEIVPKTIGAVYWSILEVPTARFIQSLIVILYPVVWISEKLTAFISRKKIINNSSRDELIAMASLGVKTGQIHSKESIIIRSLLRFESLKPSDIMTPRTVIFALPEDMKIKEAWPIISQKPFSRIPIYSDSVDCITGFILKNDVSIRSTQNYVVPQQNQGEKESKDTQTSISAKDFENDNPLFSTEDPLNVLKREILVVPESISMTSLFEQSLKNRHHITIVVNEHGSTEGLVTLEDLIESIIGMEIVDETDYVEDMRILARKRWIERAKTMGIKDASI</sequence>
<evidence type="ECO:0000256" key="2">
    <source>
        <dbReference type="ARBA" id="ARBA00022692"/>
    </source>
</evidence>
<dbReference type="InterPro" id="IPR002550">
    <property type="entry name" value="CNNM"/>
</dbReference>
<feature type="transmembrane region" description="Helical" evidence="10">
    <location>
        <begin position="12"/>
        <end position="36"/>
    </location>
</feature>
<feature type="domain" description="CNNM transmembrane" evidence="12">
    <location>
        <begin position="7"/>
        <end position="190"/>
    </location>
</feature>
<dbReference type="Proteomes" id="UP000553343">
    <property type="component" value="Unassembled WGS sequence"/>
</dbReference>
<dbReference type="Pfam" id="PF01595">
    <property type="entry name" value="CNNM"/>
    <property type="match status" value="1"/>
</dbReference>
<evidence type="ECO:0000256" key="1">
    <source>
        <dbReference type="ARBA" id="ARBA00004141"/>
    </source>
</evidence>
<feature type="transmembrane region" description="Helical" evidence="10">
    <location>
        <begin position="125"/>
        <end position="151"/>
    </location>
</feature>
<keyword evidence="5 7" id="KW-0129">CBS domain</keyword>
<evidence type="ECO:0000256" key="4">
    <source>
        <dbReference type="ARBA" id="ARBA00022989"/>
    </source>
</evidence>
<dbReference type="RefSeq" id="WP_178367668.1">
    <property type="nucleotide sequence ID" value="NZ_JACADJ010000063.1"/>
</dbReference>